<dbReference type="Proteomes" id="UP001180020">
    <property type="component" value="Unassembled WGS sequence"/>
</dbReference>
<reference evidence="1" key="1">
    <citation type="journal article" date="2023" name="Nat. Commun.">
        <title>Diploid and tetraploid genomes of Acorus and the evolution of monocots.</title>
        <authorList>
            <person name="Ma L."/>
            <person name="Liu K.W."/>
            <person name="Li Z."/>
            <person name="Hsiao Y.Y."/>
            <person name="Qi Y."/>
            <person name="Fu T."/>
            <person name="Tang G.D."/>
            <person name="Zhang D."/>
            <person name="Sun W.H."/>
            <person name="Liu D.K."/>
            <person name="Li Y."/>
            <person name="Chen G.Z."/>
            <person name="Liu X.D."/>
            <person name="Liao X.Y."/>
            <person name="Jiang Y.T."/>
            <person name="Yu X."/>
            <person name="Hao Y."/>
            <person name="Huang J."/>
            <person name="Zhao X.W."/>
            <person name="Ke S."/>
            <person name="Chen Y.Y."/>
            <person name="Wu W.L."/>
            <person name="Hsu J.L."/>
            <person name="Lin Y.F."/>
            <person name="Huang M.D."/>
            <person name="Li C.Y."/>
            <person name="Huang L."/>
            <person name="Wang Z.W."/>
            <person name="Zhao X."/>
            <person name="Zhong W.Y."/>
            <person name="Peng D.H."/>
            <person name="Ahmad S."/>
            <person name="Lan S."/>
            <person name="Zhang J.S."/>
            <person name="Tsai W.C."/>
            <person name="Van de Peer Y."/>
            <person name="Liu Z.J."/>
        </authorList>
    </citation>
    <scope>NUCLEOTIDE SEQUENCE</scope>
    <source>
        <strain evidence="1">CP</strain>
    </source>
</reference>
<dbReference type="EMBL" id="JAUJYO010000005">
    <property type="protein sequence ID" value="KAK1315564.1"/>
    <property type="molecule type" value="Genomic_DNA"/>
</dbReference>
<accession>A0AAV9ERI8</accession>
<gene>
    <name evidence="1" type="ORF">QJS10_CPA05g01972</name>
</gene>
<reference evidence="1" key="2">
    <citation type="submission" date="2023-06" db="EMBL/GenBank/DDBJ databases">
        <authorList>
            <person name="Ma L."/>
            <person name="Liu K.-W."/>
            <person name="Li Z."/>
            <person name="Hsiao Y.-Y."/>
            <person name="Qi Y."/>
            <person name="Fu T."/>
            <person name="Tang G."/>
            <person name="Zhang D."/>
            <person name="Sun W.-H."/>
            <person name="Liu D.-K."/>
            <person name="Li Y."/>
            <person name="Chen G.-Z."/>
            <person name="Liu X.-D."/>
            <person name="Liao X.-Y."/>
            <person name="Jiang Y.-T."/>
            <person name="Yu X."/>
            <person name="Hao Y."/>
            <person name="Huang J."/>
            <person name="Zhao X.-W."/>
            <person name="Ke S."/>
            <person name="Chen Y.-Y."/>
            <person name="Wu W.-L."/>
            <person name="Hsu J.-L."/>
            <person name="Lin Y.-F."/>
            <person name="Huang M.-D."/>
            <person name="Li C.-Y."/>
            <person name="Huang L."/>
            <person name="Wang Z.-W."/>
            <person name="Zhao X."/>
            <person name="Zhong W.-Y."/>
            <person name="Peng D.-H."/>
            <person name="Ahmad S."/>
            <person name="Lan S."/>
            <person name="Zhang J.-S."/>
            <person name="Tsai W.-C."/>
            <person name="Van De Peer Y."/>
            <person name="Liu Z.-J."/>
        </authorList>
    </citation>
    <scope>NUCLEOTIDE SEQUENCE</scope>
    <source>
        <strain evidence="1">CP</strain>
        <tissue evidence="1">Leaves</tissue>
    </source>
</reference>
<name>A0AAV9ERI8_ACOCL</name>
<sequence>MGEWRLRFARPPSHSKSAQASELARALVGAPLASGIPDRVRWGSTLREGYTVRRGYVWWRRLAPHSHVMVMQRGIIWNSAAPLKRNVANTNLFSFKVENK</sequence>
<organism evidence="1 2">
    <name type="scientific">Acorus calamus</name>
    <name type="common">Sweet flag</name>
    <dbReference type="NCBI Taxonomy" id="4465"/>
    <lineage>
        <taxon>Eukaryota</taxon>
        <taxon>Viridiplantae</taxon>
        <taxon>Streptophyta</taxon>
        <taxon>Embryophyta</taxon>
        <taxon>Tracheophyta</taxon>
        <taxon>Spermatophyta</taxon>
        <taxon>Magnoliopsida</taxon>
        <taxon>Liliopsida</taxon>
        <taxon>Acoraceae</taxon>
        <taxon>Acorus</taxon>
    </lineage>
</organism>
<evidence type="ECO:0000313" key="1">
    <source>
        <dbReference type="EMBL" id="KAK1315564.1"/>
    </source>
</evidence>
<dbReference type="AlphaFoldDB" id="A0AAV9ERI8"/>
<keyword evidence="2" id="KW-1185">Reference proteome</keyword>
<comment type="caution">
    <text evidence="1">The sequence shown here is derived from an EMBL/GenBank/DDBJ whole genome shotgun (WGS) entry which is preliminary data.</text>
</comment>
<protein>
    <submittedName>
        <fullName evidence="1">Uncharacterized protein</fullName>
    </submittedName>
</protein>
<proteinExistence type="predicted"/>
<evidence type="ECO:0000313" key="2">
    <source>
        <dbReference type="Proteomes" id="UP001180020"/>
    </source>
</evidence>